<dbReference type="GO" id="GO:0016787">
    <property type="term" value="F:hydrolase activity"/>
    <property type="evidence" value="ECO:0007669"/>
    <property type="project" value="UniProtKB-KW"/>
</dbReference>
<keyword evidence="1" id="KW-0812">Transmembrane</keyword>
<keyword evidence="2" id="KW-0378">Hydrolase</keyword>
<organism evidence="2 3">
    <name type="scientific">Striga asiatica</name>
    <name type="common">Asiatic witchweed</name>
    <name type="synonym">Buchnera asiatica</name>
    <dbReference type="NCBI Taxonomy" id="4170"/>
    <lineage>
        <taxon>Eukaryota</taxon>
        <taxon>Viridiplantae</taxon>
        <taxon>Streptophyta</taxon>
        <taxon>Embryophyta</taxon>
        <taxon>Tracheophyta</taxon>
        <taxon>Spermatophyta</taxon>
        <taxon>Magnoliopsida</taxon>
        <taxon>eudicotyledons</taxon>
        <taxon>Gunneridae</taxon>
        <taxon>Pentapetalae</taxon>
        <taxon>asterids</taxon>
        <taxon>lamiids</taxon>
        <taxon>Lamiales</taxon>
        <taxon>Orobanchaceae</taxon>
        <taxon>Buchnereae</taxon>
        <taxon>Striga</taxon>
    </lineage>
</organism>
<keyword evidence="3" id="KW-1185">Reference proteome</keyword>
<name>A0A5A7R0P0_STRAF</name>
<keyword evidence="1" id="KW-0472">Membrane</keyword>
<protein>
    <submittedName>
        <fullName evidence="2">GDSL-motif lipase/hydrolase family protein</fullName>
    </submittedName>
</protein>
<comment type="caution">
    <text evidence="2">The sequence shown here is derived from an EMBL/GenBank/DDBJ whole genome shotgun (WGS) entry which is preliminary data.</text>
</comment>
<dbReference type="OrthoDB" id="10611952at2759"/>
<sequence length="179" mass="20317">MKYMHVVLCGIRPQIELYALHAIFESFNDRDFAAVTAELVSSDVDTDRGTNGAIEVVLKEVIEEVLEREVVVVAPRVRVVTVAENRLHHGIHLAGGARHVMLVVHHEPVELIGRHVIGTLRIPPERLPHVRRRLRLADLELPVETTEHLLYCICICAGTISVIKWIIIVINWERGKERD</sequence>
<dbReference type="EMBL" id="BKCP01009404">
    <property type="protein sequence ID" value="GER50959.1"/>
    <property type="molecule type" value="Genomic_DNA"/>
</dbReference>
<evidence type="ECO:0000256" key="1">
    <source>
        <dbReference type="SAM" id="Phobius"/>
    </source>
</evidence>
<accession>A0A5A7R0P0</accession>
<reference evidence="3" key="1">
    <citation type="journal article" date="2019" name="Curr. Biol.">
        <title>Genome Sequence of Striga asiatica Provides Insight into the Evolution of Plant Parasitism.</title>
        <authorList>
            <person name="Yoshida S."/>
            <person name="Kim S."/>
            <person name="Wafula E.K."/>
            <person name="Tanskanen J."/>
            <person name="Kim Y.M."/>
            <person name="Honaas L."/>
            <person name="Yang Z."/>
            <person name="Spallek T."/>
            <person name="Conn C.E."/>
            <person name="Ichihashi Y."/>
            <person name="Cheong K."/>
            <person name="Cui S."/>
            <person name="Der J.P."/>
            <person name="Gundlach H."/>
            <person name="Jiao Y."/>
            <person name="Hori C."/>
            <person name="Ishida J.K."/>
            <person name="Kasahara H."/>
            <person name="Kiba T."/>
            <person name="Kim M.S."/>
            <person name="Koo N."/>
            <person name="Laohavisit A."/>
            <person name="Lee Y.H."/>
            <person name="Lumba S."/>
            <person name="McCourt P."/>
            <person name="Mortimer J.C."/>
            <person name="Mutuku J.M."/>
            <person name="Nomura T."/>
            <person name="Sasaki-Sekimoto Y."/>
            <person name="Seto Y."/>
            <person name="Wang Y."/>
            <person name="Wakatake T."/>
            <person name="Sakakibara H."/>
            <person name="Demura T."/>
            <person name="Yamaguchi S."/>
            <person name="Yoneyama K."/>
            <person name="Manabe R.I."/>
            <person name="Nelson D.C."/>
            <person name="Schulman A.H."/>
            <person name="Timko M.P."/>
            <person name="dePamphilis C.W."/>
            <person name="Choi D."/>
            <person name="Shirasu K."/>
        </authorList>
    </citation>
    <scope>NUCLEOTIDE SEQUENCE [LARGE SCALE GENOMIC DNA]</scope>
    <source>
        <strain evidence="3">cv. UVA1</strain>
    </source>
</reference>
<dbReference type="Proteomes" id="UP000325081">
    <property type="component" value="Unassembled WGS sequence"/>
</dbReference>
<proteinExistence type="predicted"/>
<dbReference type="AlphaFoldDB" id="A0A5A7R0P0"/>
<gene>
    <name evidence="2" type="ORF">STAS_28291</name>
</gene>
<evidence type="ECO:0000313" key="3">
    <source>
        <dbReference type="Proteomes" id="UP000325081"/>
    </source>
</evidence>
<evidence type="ECO:0000313" key="2">
    <source>
        <dbReference type="EMBL" id="GER50959.1"/>
    </source>
</evidence>
<keyword evidence="1" id="KW-1133">Transmembrane helix</keyword>
<feature type="transmembrane region" description="Helical" evidence="1">
    <location>
        <begin position="148"/>
        <end position="172"/>
    </location>
</feature>